<dbReference type="PANTHER" id="PTHR45947:SF15">
    <property type="entry name" value="TEICHURONIC ACID BIOSYNTHESIS GLYCOSYLTRANSFERASE TUAC-RELATED"/>
    <property type="match status" value="1"/>
</dbReference>
<dbReference type="InterPro" id="IPR050194">
    <property type="entry name" value="Glycosyltransferase_grp1"/>
</dbReference>
<dbReference type="PANTHER" id="PTHR45947">
    <property type="entry name" value="SULFOQUINOVOSYL TRANSFERASE SQD2"/>
    <property type="match status" value="1"/>
</dbReference>
<dbReference type="GO" id="GO:0004373">
    <property type="term" value="F:alpha-1,4-glucan glucosyltransferase (UDP-glucose donor) activity"/>
    <property type="evidence" value="ECO:0007669"/>
    <property type="project" value="UniProtKB-EC"/>
</dbReference>
<reference evidence="4" key="1">
    <citation type="submission" date="2015-09" db="EMBL/GenBank/DDBJ databases">
        <authorList>
            <person name="Rodrigo-Torres Lidia"/>
            <person name="Arahal R.David."/>
        </authorList>
    </citation>
    <scope>NUCLEOTIDE SEQUENCE [LARGE SCALE GENOMIC DNA]</scope>
    <source>
        <strain evidence="4">CECT 7735</strain>
    </source>
</reference>
<name>A0A0N7MAJ2_9RHOB</name>
<dbReference type="Pfam" id="PF13439">
    <property type="entry name" value="Glyco_transf_4"/>
    <property type="match status" value="1"/>
</dbReference>
<organism evidence="3 4">
    <name type="scientific">Shimia thalassica</name>
    <dbReference type="NCBI Taxonomy" id="1715693"/>
    <lineage>
        <taxon>Bacteria</taxon>
        <taxon>Pseudomonadati</taxon>
        <taxon>Pseudomonadota</taxon>
        <taxon>Alphaproteobacteria</taxon>
        <taxon>Rhodobacterales</taxon>
        <taxon>Roseobacteraceae</taxon>
    </lineage>
</organism>
<proteinExistence type="predicted"/>
<evidence type="ECO:0000313" key="3">
    <source>
        <dbReference type="EMBL" id="CUK12519.1"/>
    </source>
</evidence>
<feature type="domain" description="Glycosyltransferase subfamily 4-like N-terminal" evidence="2">
    <location>
        <begin position="30"/>
        <end position="220"/>
    </location>
</feature>
<dbReference type="InterPro" id="IPR028098">
    <property type="entry name" value="Glyco_trans_4-like_N"/>
</dbReference>
<gene>
    <name evidence="3" type="ORF">PH7735_03680</name>
</gene>
<feature type="domain" description="Glycosyl transferase family 1" evidence="1">
    <location>
        <begin position="230"/>
        <end position="384"/>
    </location>
</feature>
<keyword evidence="4" id="KW-1185">Reference proteome</keyword>
<accession>A0A0N7MAJ2</accession>
<evidence type="ECO:0000259" key="2">
    <source>
        <dbReference type="Pfam" id="PF13439"/>
    </source>
</evidence>
<evidence type="ECO:0000313" key="4">
    <source>
        <dbReference type="Proteomes" id="UP000051870"/>
    </source>
</evidence>
<dbReference type="EMBL" id="CYTW01000006">
    <property type="protein sequence ID" value="CUK12519.1"/>
    <property type="molecule type" value="Genomic_DNA"/>
</dbReference>
<dbReference type="GeneID" id="83882653"/>
<sequence length="424" mass="46459">MSAPETHCRIAYLTGEYPRATDTFIQREVAALRALGHEVKTCSIRRTDTDHHVGPEQRAEAQATFHVLTAAKNPFHLIRCHAAALVAGPVRYFRALGLALRTSPPGLKALLYQLFYFLEAAVLTRHLHQNRIDHLHNHIAKSSCTVAMVTSEMSGIPYSFTLHGPDIFFAPDHWRLDKKIETASFVACISHFCRAQAMAFSDPSHWEKLHIVHCGVDPARYDFAELAPETGELLFVGRLAGVKGVPLLLEVMSEIRKDIPAMRLTLAGDGPERTAIENRARDLGLSDIVTFLGYQSQKAVADLLKQSDMLVLPSFAEGVPVVLMEAMAARRPVVTSRIAGIPELVEDGISGRVVAAGDKAGLKEAITEILSATETARAMGLAGRGKVVSEFSNTPEAQWLSDLIQGYLANTPPERLRPYDGDLS</sequence>
<dbReference type="SUPFAM" id="SSF53756">
    <property type="entry name" value="UDP-Glycosyltransferase/glycogen phosphorylase"/>
    <property type="match status" value="1"/>
</dbReference>
<evidence type="ECO:0000259" key="1">
    <source>
        <dbReference type="Pfam" id="PF00534"/>
    </source>
</evidence>
<dbReference type="STRING" id="1715693.PH7735_03680"/>
<dbReference type="InterPro" id="IPR001296">
    <property type="entry name" value="Glyco_trans_1"/>
</dbReference>
<dbReference type="Gene3D" id="3.40.50.2000">
    <property type="entry name" value="Glycogen Phosphorylase B"/>
    <property type="match status" value="2"/>
</dbReference>
<dbReference type="Pfam" id="PF00534">
    <property type="entry name" value="Glycos_transf_1"/>
    <property type="match status" value="1"/>
</dbReference>
<dbReference type="AlphaFoldDB" id="A0A0N7MAJ2"/>
<keyword evidence="3" id="KW-0808">Transferase</keyword>
<dbReference type="RefSeq" id="WP_058312854.1">
    <property type="nucleotide sequence ID" value="NZ_CYTW01000006.1"/>
</dbReference>
<dbReference type="EC" id="2.4.1.11" evidence="3"/>
<dbReference type="Proteomes" id="UP000051870">
    <property type="component" value="Unassembled WGS sequence"/>
</dbReference>
<keyword evidence="3" id="KW-0328">Glycosyltransferase</keyword>
<protein>
    <submittedName>
        <fullName evidence="3">Glycogen synthase</fullName>
        <ecNumber evidence="3">2.4.1.11</ecNumber>
    </submittedName>
</protein>